<dbReference type="EMBL" id="RPFL01000032">
    <property type="protein sequence ID" value="RPD84851.1"/>
    <property type="molecule type" value="Genomic_DNA"/>
</dbReference>
<keyword evidence="3" id="KW-1185">Reference proteome</keyword>
<keyword evidence="1" id="KW-0472">Membrane</keyword>
<gene>
    <name evidence="2" type="ORF">EGK74_10490</name>
</gene>
<reference evidence="2 3" key="1">
    <citation type="submission" date="2018-11" db="EMBL/GenBank/DDBJ databases">
        <title>Neisseria weixii sp. nov. isolated from the rectal contents of plateau pika (Ochotona cruzoniae).</title>
        <authorList>
            <person name="Zhang G."/>
        </authorList>
    </citation>
    <scope>NUCLEOTIDE SEQUENCE [LARGE SCALE GENOMIC DNA]</scope>
    <source>
        <strain evidence="2 3">10009</strain>
    </source>
</reference>
<evidence type="ECO:0000313" key="3">
    <source>
        <dbReference type="Proteomes" id="UP000272412"/>
    </source>
</evidence>
<feature type="transmembrane region" description="Helical" evidence="1">
    <location>
        <begin position="66"/>
        <end position="84"/>
    </location>
</feature>
<dbReference type="OrthoDB" id="8608470at2"/>
<feature type="transmembrane region" description="Helical" evidence="1">
    <location>
        <begin position="96"/>
        <end position="113"/>
    </location>
</feature>
<keyword evidence="1" id="KW-0812">Transmembrane</keyword>
<sequence>MPEKKIEEWFFWTVLFFPIVVFLLTPSHAVSPVENQLAVFVDEYLFGQGYYKPMAYPFAAKLTNSFSFFFAVTAAFIAAFSQGWKKYDFSQTHPVLLILVMLPLTIFSIWLTVEPMEFSKSTGRSWGTSESFHNTVFLYLFAMVCKNTTIYLGIRFILAFSSTFLIEWKEYRERKSK</sequence>
<evidence type="ECO:0000256" key="1">
    <source>
        <dbReference type="SAM" id="Phobius"/>
    </source>
</evidence>
<comment type="caution">
    <text evidence="2">The sequence shown here is derived from an EMBL/GenBank/DDBJ whole genome shotgun (WGS) entry which is preliminary data.</text>
</comment>
<dbReference type="AlphaFoldDB" id="A0A3N4MMJ3"/>
<name>A0A3N4MMJ3_9NEIS</name>
<dbReference type="Proteomes" id="UP000272412">
    <property type="component" value="Unassembled WGS sequence"/>
</dbReference>
<evidence type="ECO:0000313" key="2">
    <source>
        <dbReference type="EMBL" id="RPD84851.1"/>
    </source>
</evidence>
<dbReference type="RefSeq" id="WP_123804723.1">
    <property type="nucleotide sequence ID" value="NZ_RPFL01000032.1"/>
</dbReference>
<accession>A0A3N4MMJ3</accession>
<organism evidence="2 3">
    <name type="scientific">Neisseria weixii</name>
    <dbReference type="NCBI Taxonomy" id="1853276"/>
    <lineage>
        <taxon>Bacteria</taxon>
        <taxon>Pseudomonadati</taxon>
        <taxon>Pseudomonadota</taxon>
        <taxon>Betaproteobacteria</taxon>
        <taxon>Neisseriales</taxon>
        <taxon>Neisseriaceae</taxon>
        <taxon>Neisseria</taxon>
    </lineage>
</organism>
<protein>
    <submittedName>
        <fullName evidence="2">Uncharacterized protein</fullName>
    </submittedName>
</protein>
<proteinExistence type="predicted"/>
<keyword evidence="1" id="KW-1133">Transmembrane helix</keyword>